<organism evidence="6 7">
    <name type="scientific">Meloidogyne enterolobii</name>
    <name type="common">Root-knot nematode worm</name>
    <name type="synonym">Meloidogyne mayaguensis</name>
    <dbReference type="NCBI Taxonomy" id="390850"/>
    <lineage>
        <taxon>Eukaryota</taxon>
        <taxon>Metazoa</taxon>
        <taxon>Ecdysozoa</taxon>
        <taxon>Nematoda</taxon>
        <taxon>Chromadorea</taxon>
        <taxon>Rhabditida</taxon>
        <taxon>Tylenchina</taxon>
        <taxon>Tylenchomorpha</taxon>
        <taxon>Tylenchoidea</taxon>
        <taxon>Meloidogynidae</taxon>
        <taxon>Meloidogyninae</taxon>
        <taxon>Meloidogyne</taxon>
    </lineage>
</organism>
<dbReference type="InterPro" id="IPR003653">
    <property type="entry name" value="Peptidase_C48_C"/>
</dbReference>
<feature type="region of interest" description="Disordered" evidence="4">
    <location>
        <begin position="204"/>
        <end position="231"/>
    </location>
</feature>
<accession>A0A6V7W2X5</accession>
<name>A0A6V7W2X5_MELEN</name>
<dbReference type="AlphaFoldDB" id="A0A6V7W2X5"/>
<evidence type="ECO:0000256" key="2">
    <source>
        <dbReference type="ARBA" id="ARBA00022670"/>
    </source>
</evidence>
<dbReference type="GO" id="GO:0006508">
    <property type="term" value="P:proteolysis"/>
    <property type="evidence" value="ECO:0007669"/>
    <property type="project" value="UniProtKB-KW"/>
</dbReference>
<evidence type="ECO:0000259" key="5">
    <source>
        <dbReference type="PROSITE" id="PS50600"/>
    </source>
</evidence>
<protein>
    <recommendedName>
        <fullName evidence="5">Ubiquitin-like protease family profile domain-containing protein</fullName>
    </recommendedName>
</protein>
<feature type="compositionally biased region" description="Basic residues" evidence="4">
    <location>
        <begin position="206"/>
        <end position="222"/>
    </location>
</feature>
<evidence type="ECO:0000256" key="3">
    <source>
        <dbReference type="ARBA" id="ARBA00022801"/>
    </source>
</evidence>
<evidence type="ECO:0000256" key="1">
    <source>
        <dbReference type="ARBA" id="ARBA00005234"/>
    </source>
</evidence>
<comment type="similarity">
    <text evidence="1">Belongs to the peptidase C48 family.</text>
</comment>
<evidence type="ECO:0000256" key="4">
    <source>
        <dbReference type="SAM" id="MobiDB-lite"/>
    </source>
</evidence>
<gene>
    <name evidence="6" type="ORF">MENT_LOCUS33512</name>
</gene>
<dbReference type="Gene3D" id="3.40.395.10">
    <property type="entry name" value="Adenoviral Proteinase, Chain A"/>
    <property type="match status" value="1"/>
</dbReference>
<comment type="caution">
    <text evidence="6">The sequence shown here is derived from an EMBL/GenBank/DDBJ whole genome shotgun (WGS) entry which is preliminary data.</text>
</comment>
<feature type="domain" description="Ubiquitin-like protease family profile" evidence="5">
    <location>
        <begin position="277"/>
        <end position="451"/>
    </location>
</feature>
<dbReference type="GO" id="GO:0008234">
    <property type="term" value="F:cysteine-type peptidase activity"/>
    <property type="evidence" value="ECO:0007669"/>
    <property type="project" value="InterPro"/>
</dbReference>
<dbReference type="EMBL" id="CAJEWN010000398">
    <property type="protein sequence ID" value="CAD2181372.1"/>
    <property type="molecule type" value="Genomic_DNA"/>
</dbReference>
<evidence type="ECO:0000313" key="7">
    <source>
        <dbReference type="Proteomes" id="UP000580250"/>
    </source>
</evidence>
<proteinExistence type="inferred from homology"/>
<evidence type="ECO:0000313" key="6">
    <source>
        <dbReference type="EMBL" id="CAD2181372.1"/>
    </source>
</evidence>
<sequence length="745" mass="83571">MPSKNEMNRRKRKQRYLDAGKFGSVATKSCRVDGVSDDGRVLNVNSPGVSLGDGILDSVSMVDGVELHSQNVLVECGSSVLDSMVEGTNGSVLMVDGSEKRGSLVDGKGSNSMDDGSLDRVSLVDGKGSDNLDDGCLNRDSFIVDRGSEHFVDGCLVENSFDVLLENSVKDFDESVASDISKSEISSIFSSSFSRSISPVSSLFAKRGRPSKNKRSSGRKKKTDVENSGNVLQSDNHNFEWPNANINFVPAFLSIDLLDVPFGPMPNVDNRIFTDDIVFSRPEIISLWSDPNVWLQDSFVFIYLKFLSYRSNLNVVVVSPQFAVVDYHFGQGVDPLNIFDHCYNYNQDYDILFIPIVFPGHFGLVIFDRSDRDNFSCIFVDSLPSVNRLTDVSCGVFDQRRVDLIKRCICDLTPGLFVENINIQVLPRSQFTEQRDGINCGFYVCLYSELFLFNNKSLIIPNLNIQYERKRILWHLSQLILSNDFDYVGIFDYNPITAQVNENVFDFNLDLGTDFHDNCVVNNFPIVDMEPDPPRNLRRSERIKTMKNDLVSEITVESINLHSLYEISSYCKRNHKDVPCADVRAEHVVSFYDSGNIGDAECYYCNALLLKSEINELHQSKFKRVTSSFCCKCGSVSLPPFSPHPTLLRDLTTANTQGSLEFLKKQNIYNSLLAFASVFVGHRETKLDGGICYMLNGEFVRKMSSMIAGDSGPSFSQLYILDADTAFQKRVSNIAYGGIELIRMF</sequence>
<dbReference type="Proteomes" id="UP000580250">
    <property type="component" value="Unassembled WGS sequence"/>
</dbReference>
<keyword evidence="3" id="KW-0378">Hydrolase</keyword>
<keyword evidence="2" id="KW-0645">Protease</keyword>
<dbReference type="PROSITE" id="PS50600">
    <property type="entry name" value="ULP_PROTEASE"/>
    <property type="match status" value="1"/>
</dbReference>
<dbReference type="SUPFAM" id="SSF54001">
    <property type="entry name" value="Cysteine proteinases"/>
    <property type="match status" value="1"/>
</dbReference>
<dbReference type="InterPro" id="IPR038765">
    <property type="entry name" value="Papain-like_cys_pep_sf"/>
</dbReference>
<reference evidence="6 7" key="1">
    <citation type="submission" date="2020-08" db="EMBL/GenBank/DDBJ databases">
        <authorList>
            <person name="Koutsovoulos G."/>
            <person name="Danchin GJ E."/>
        </authorList>
    </citation>
    <scope>NUCLEOTIDE SEQUENCE [LARGE SCALE GENOMIC DNA]</scope>
</reference>
<dbReference type="Pfam" id="PF02902">
    <property type="entry name" value="Peptidase_C48"/>
    <property type="match status" value="1"/>
</dbReference>